<dbReference type="EMBL" id="JAMKFB020000019">
    <property type="protein sequence ID" value="KAL0165520.1"/>
    <property type="molecule type" value="Genomic_DNA"/>
</dbReference>
<proteinExistence type="predicted"/>
<reference evidence="1 2" key="1">
    <citation type="submission" date="2024-05" db="EMBL/GenBank/DDBJ databases">
        <title>Genome sequencing and assembly of Indian major carp, Cirrhinus mrigala (Hamilton, 1822).</title>
        <authorList>
            <person name="Mohindra V."/>
            <person name="Chowdhury L.M."/>
            <person name="Lal K."/>
            <person name="Jena J.K."/>
        </authorList>
    </citation>
    <scope>NUCLEOTIDE SEQUENCE [LARGE SCALE GENOMIC DNA]</scope>
    <source>
        <strain evidence="1">CM1030</strain>
        <tissue evidence="1">Blood</tissue>
    </source>
</reference>
<gene>
    <name evidence="1" type="ORF">M9458_037364</name>
</gene>
<dbReference type="Proteomes" id="UP001529510">
    <property type="component" value="Unassembled WGS sequence"/>
</dbReference>
<evidence type="ECO:0000313" key="2">
    <source>
        <dbReference type="Proteomes" id="UP001529510"/>
    </source>
</evidence>
<organism evidence="1 2">
    <name type="scientific">Cirrhinus mrigala</name>
    <name type="common">Mrigala</name>
    <dbReference type="NCBI Taxonomy" id="683832"/>
    <lineage>
        <taxon>Eukaryota</taxon>
        <taxon>Metazoa</taxon>
        <taxon>Chordata</taxon>
        <taxon>Craniata</taxon>
        <taxon>Vertebrata</taxon>
        <taxon>Euteleostomi</taxon>
        <taxon>Actinopterygii</taxon>
        <taxon>Neopterygii</taxon>
        <taxon>Teleostei</taxon>
        <taxon>Ostariophysi</taxon>
        <taxon>Cypriniformes</taxon>
        <taxon>Cyprinidae</taxon>
        <taxon>Labeoninae</taxon>
        <taxon>Labeonini</taxon>
        <taxon>Cirrhinus</taxon>
    </lineage>
</organism>
<keyword evidence="2" id="KW-1185">Reference proteome</keyword>
<comment type="caution">
    <text evidence="1">The sequence shown here is derived from an EMBL/GenBank/DDBJ whole genome shotgun (WGS) entry which is preliminary data.</text>
</comment>
<accession>A0ABD0NW78</accession>
<feature type="non-terminal residue" evidence="1">
    <location>
        <position position="1"/>
    </location>
</feature>
<sequence>RMEHLVFDHTLEDPAIAAGALAKEGVLYFTEPANANSSKRDDMRNQCFLIWLI</sequence>
<evidence type="ECO:0000313" key="1">
    <source>
        <dbReference type="EMBL" id="KAL0165520.1"/>
    </source>
</evidence>
<protein>
    <submittedName>
        <fullName evidence="1">Uncharacterized protein</fullName>
    </submittedName>
</protein>
<name>A0ABD0NW78_CIRMR</name>
<dbReference type="AlphaFoldDB" id="A0ABD0NW78"/>